<feature type="domain" description="Thioredoxin" evidence="10">
    <location>
        <begin position="1"/>
        <end position="109"/>
    </location>
</feature>
<dbReference type="HOGENOM" id="CLU_090389_10_2_6"/>
<evidence type="ECO:0000256" key="4">
    <source>
        <dbReference type="ARBA" id="ARBA00023157"/>
    </source>
</evidence>
<evidence type="ECO:0000313" key="11">
    <source>
        <dbReference type="EMBL" id="ABS77911.1"/>
    </source>
</evidence>
<feature type="site" description="Deprotonates C-terminal active site Cys" evidence="8">
    <location>
        <position position="27"/>
    </location>
</feature>
<dbReference type="KEGG" id="cbd:CBUD_2185"/>
<keyword evidence="4 9" id="KW-1015">Disulfide bond</keyword>
<name>A9KDD9_COXBN</name>
<dbReference type="PIRSF" id="PIRSF000077">
    <property type="entry name" value="Thioredoxin"/>
    <property type="match status" value="1"/>
</dbReference>
<keyword evidence="5 9" id="KW-0676">Redox-active center</keyword>
<evidence type="ECO:0000256" key="6">
    <source>
        <dbReference type="NCBIfam" id="TIGR01068"/>
    </source>
</evidence>
<dbReference type="NCBIfam" id="NF006898">
    <property type="entry name" value="PRK09381.1"/>
    <property type="match status" value="1"/>
</dbReference>
<protein>
    <recommendedName>
        <fullName evidence="6 7">Thioredoxin</fullName>
    </recommendedName>
</protein>
<dbReference type="InterPro" id="IPR005746">
    <property type="entry name" value="Thioredoxin"/>
</dbReference>
<dbReference type="NCBIfam" id="TIGR01068">
    <property type="entry name" value="thioredoxin"/>
    <property type="match status" value="1"/>
</dbReference>
<dbReference type="GO" id="GO:0015035">
    <property type="term" value="F:protein-disulfide reductase activity"/>
    <property type="evidence" value="ECO:0007669"/>
    <property type="project" value="UniProtKB-UniRule"/>
</dbReference>
<evidence type="ECO:0000256" key="3">
    <source>
        <dbReference type="ARBA" id="ARBA00022982"/>
    </source>
</evidence>
<dbReference type="Proteomes" id="UP000008555">
    <property type="component" value="Chromosome"/>
</dbReference>
<dbReference type="Gene3D" id="3.40.30.10">
    <property type="entry name" value="Glutaredoxin"/>
    <property type="match status" value="1"/>
</dbReference>
<evidence type="ECO:0000256" key="9">
    <source>
        <dbReference type="PIRSR" id="PIRSR000077-4"/>
    </source>
</evidence>
<dbReference type="InterPro" id="IPR036249">
    <property type="entry name" value="Thioredoxin-like_sf"/>
</dbReference>
<dbReference type="PANTHER" id="PTHR45663:SF11">
    <property type="entry name" value="GEO12009P1"/>
    <property type="match status" value="1"/>
</dbReference>
<dbReference type="CDD" id="cd02947">
    <property type="entry name" value="TRX_family"/>
    <property type="match status" value="1"/>
</dbReference>
<dbReference type="RefSeq" id="WP_010958643.1">
    <property type="nucleotide sequence ID" value="NC_009727.1"/>
</dbReference>
<organism evidence="11 12">
    <name type="scientific">Coxiella burnetii (strain Dugway 5J108-111)</name>
    <dbReference type="NCBI Taxonomy" id="434922"/>
    <lineage>
        <taxon>Bacteria</taxon>
        <taxon>Pseudomonadati</taxon>
        <taxon>Pseudomonadota</taxon>
        <taxon>Gammaproteobacteria</taxon>
        <taxon>Legionellales</taxon>
        <taxon>Coxiellaceae</taxon>
        <taxon>Coxiella</taxon>
    </lineage>
</organism>
<gene>
    <name evidence="11" type="primary">trxA</name>
    <name evidence="11" type="ordered locus">CBUD_2185</name>
</gene>
<feature type="site" description="Contributes to redox potential value" evidence="8">
    <location>
        <position position="35"/>
    </location>
</feature>
<feature type="disulfide bond" description="Redox-active" evidence="9">
    <location>
        <begin position="33"/>
        <end position="36"/>
    </location>
</feature>
<keyword evidence="3" id="KW-0249">Electron transport</keyword>
<dbReference type="Pfam" id="PF00085">
    <property type="entry name" value="Thioredoxin"/>
    <property type="match status" value="1"/>
</dbReference>
<dbReference type="AlphaFoldDB" id="A9KDD9"/>
<dbReference type="SUPFAM" id="SSF52833">
    <property type="entry name" value="Thioredoxin-like"/>
    <property type="match status" value="1"/>
</dbReference>
<dbReference type="PRINTS" id="PR00421">
    <property type="entry name" value="THIOREDOXIN"/>
</dbReference>
<feature type="active site" description="Nucleophile" evidence="8">
    <location>
        <position position="36"/>
    </location>
</feature>
<comment type="similarity">
    <text evidence="1 7">Belongs to the thioredoxin family.</text>
</comment>
<evidence type="ECO:0000256" key="7">
    <source>
        <dbReference type="PIRNR" id="PIRNR000077"/>
    </source>
</evidence>
<feature type="active site" description="Nucleophile" evidence="8">
    <location>
        <position position="33"/>
    </location>
</feature>
<dbReference type="GO" id="GO:0005829">
    <property type="term" value="C:cytosol"/>
    <property type="evidence" value="ECO:0007669"/>
    <property type="project" value="TreeGrafter"/>
</dbReference>
<evidence type="ECO:0000256" key="5">
    <source>
        <dbReference type="ARBA" id="ARBA00023284"/>
    </source>
</evidence>
<feature type="site" description="Contributes to redox potential value" evidence="8">
    <location>
        <position position="34"/>
    </location>
</feature>
<dbReference type="InterPro" id="IPR013766">
    <property type="entry name" value="Thioredoxin_domain"/>
</dbReference>
<evidence type="ECO:0000256" key="8">
    <source>
        <dbReference type="PIRSR" id="PIRSR000077-1"/>
    </source>
</evidence>
<sequence length="112" mass="12613">MSEHVHTASDENFETEVLQADMPVLVDFWAEWCQPCKMISPVVEEIAKEYAGRVKVFKLNVDENAQTPTKYGVRGIPSLLIFREGEVVDRKVGALNKSQLAAFLDESLHFSS</sequence>
<evidence type="ECO:0000256" key="2">
    <source>
        <dbReference type="ARBA" id="ARBA00022448"/>
    </source>
</evidence>
<evidence type="ECO:0000259" key="10">
    <source>
        <dbReference type="PROSITE" id="PS51352"/>
    </source>
</evidence>
<evidence type="ECO:0000256" key="1">
    <source>
        <dbReference type="ARBA" id="ARBA00008987"/>
    </source>
</evidence>
<reference evidence="11 12" key="1">
    <citation type="journal article" date="2009" name="Infect. Immun.">
        <title>Comparative genomics reveal extensive transposon-mediated genomic plasticity and diversity among potential effector proteins within the genus Coxiella.</title>
        <authorList>
            <person name="Beare P.A."/>
            <person name="Unsworth N."/>
            <person name="Andoh M."/>
            <person name="Voth D.E."/>
            <person name="Omsland A."/>
            <person name="Gilk S.D."/>
            <person name="Williams K.P."/>
            <person name="Sobral B.W."/>
            <person name="Kupko J.J.III."/>
            <person name="Porcella S.F."/>
            <person name="Samuel J.E."/>
            <person name="Heinzen R.A."/>
        </authorList>
    </citation>
    <scope>NUCLEOTIDE SEQUENCE [LARGE SCALE GENOMIC DNA]</scope>
    <source>
        <strain evidence="11 12">Dugway 5J108-111</strain>
    </source>
</reference>
<evidence type="ECO:0000313" key="12">
    <source>
        <dbReference type="Proteomes" id="UP000008555"/>
    </source>
</evidence>
<keyword evidence="2" id="KW-0813">Transport</keyword>
<dbReference type="PROSITE" id="PS51352">
    <property type="entry name" value="THIOREDOXIN_2"/>
    <property type="match status" value="1"/>
</dbReference>
<dbReference type="EMBL" id="CP000733">
    <property type="protein sequence ID" value="ABS77911.1"/>
    <property type="molecule type" value="Genomic_DNA"/>
</dbReference>
<dbReference type="GO" id="GO:0045454">
    <property type="term" value="P:cell redox homeostasis"/>
    <property type="evidence" value="ECO:0007669"/>
    <property type="project" value="TreeGrafter"/>
</dbReference>
<accession>A9KDD9</accession>
<proteinExistence type="inferred from homology"/>
<dbReference type="PANTHER" id="PTHR45663">
    <property type="entry name" value="GEO12009P1"/>
    <property type="match status" value="1"/>
</dbReference>
<dbReference type="FunFam" id="3.40.30.10:FF:000001">
    <property type="entry name" value="Thioredoxin"/>
    <property type="match status" value="1"/>
</dbReference>